<evidence type="ECO:0008006" key="3">
    <source>
        <dbReference type="Google" id="ProtNLM"/>
    </source>
</evidence>
<evidence type="ECO:0000313" key="1">
    <source>
        <dbReference type="EMBL" id="GLI58373.1"/>
    </source>
</evidence>
<name>A0A9W6GNM3_9FUSO</name>
<dbReference type="RefSeq" id="WP_281838203.1">
    <property type="nucleotide sequence ID" value="NZ_BSDY01000053.1"/>
</dbReference>
<accession>A0A9W6GNM3</accession>
<keyword evidence="2" id="KW-1185">Reference proteome</keyword>
<dbReference type="PANTHER" id="PTHR32305">
    <property type="match status" value="1"/>
</dbReference>
<comment type="caution">
    <text evidence="1">The sequence shown here is derived from an EMBL/GenBank/DDBJ whole genome shotgun (WGS) entry which is preliminary data.</text>
</comment>
<dbReference type="AlphaFoldDB" id="A0A9W6GNM3"/>
<dbReference type="InterPro" id="IPR022385">
    <property type="entry name" value="Rhs_assc_core"/>
</dbReference>
<dbReference type="NCBIfam" id="TIGR03696">
    <property type="entry name" value="Rhs_assc_core"/>
    <property type="match status" value="1"/>
</dbReference>
<evidence type="ECO:0000313" key="2">
    <source>
        <dbReference type="Proteomes" id="UP001144471"/>
    </source>
</evidence>
<gene>
    <name evidence="1" type="ORF">PM10SUCC1_38870</name>
</gene>
<organism evidence="1 2">
    <name type="scientific">Propionigenium maris DSM 9537</name>
    <dbReference type="NCBI Taxonomy" id="1123000"/>
    <lineage>
        <taxon>Bacteria</taxon>
        <taxon>Fusobacteriati</taxon>
        <taxon>Fusobacteriota</taxon>
        <taxon>Fusobacteriia</taxon>
        <taxon>Fusobacteriales</taxon>
        <taxon>Fusobacteriaceae</taxon>
        <taxon>Propionigenium</taxon>
    </lineage>
</organism>
<dbReference type="EMBL" id="BSDY01000053">
    <property type="protein sequence ID" value="GLI58373.1"/>
    <property type="molecule type" value="Genomic_DNA"/>
</dbReference>
<dbReference type="InterPro" id="IPR050708">
    <property type="entry name" value="T6SS_VgrG/RHS"/>
</dbReference>
<dbReference type="Gene3D" id="2.180.10.10">
    <property type="entry name" value="RHS repeat-associated core"/>
    <property type="match status" value="1"/>
</dbReference>
<reference evidence="1" key="1">
    <citation type="submission" date="2022-12" db="EMBL/GenBank/DDBJ databases">
        <title>Reference genome sequencing for broad-spectrum identification of bacterial and archaeal isolates by mass spectrometry.</title>
        <authorList>
            <person name="Sekiguchi Y."/>
            <person name="Tourlousse D.M."/>
        </authorList>
    </citation>
    <scope>NUCLEOTIDE SEQUENCE</scope>
    <source>
        <strain evidence="1">10succ1</strain>
    </source>
</reference>
<protein>
    <recommendedName>
        <fullName evidence="3">RHS repeat-associated core domain-containing protein</fullName>
    </recommendedName>
</protein>
<sequence length="334" mass="37680">MKYIHGLGRLPLIEIDETGNTRINIFDDGGIIGVVEKNRVNYLLKDHLGSTRIVADEGGQKVGELNYSDFGETTVTGDVEDIRYRYTGQEWDEEVGEYNYLAREYDPATGRFNSPDPARQGFSPYVYVGNNSINFVDPGGKVKTLLTGSYIGYTESSSNMGKPTLYFTKGRLVQTHPVESNIGWHPIREGRKRKRVNITESESINFKEGTPEDSLKFIDQIKDGLYREKPSASRLFEVELEGGEAVDYHRSRGKLVRLGAQDFKSEYSQNYAEEMIKNFKIAENENIKETTLKYGISNEGSASPLTPKVTSDPFFTRVFGCCIGKNTRVRVQEV</sequence>
<dbReference type="Proteomes" id="UP001144471">
    <property type="component" value="Unassembled WGS sequence"/>
</dbReference>
<dbReference type="PANTHER" id="PTHR32305:SF15">
    <property type="entry name" value="PROTEIN RHSA-RELATED"/>
    <property type="match status" value="1"/>
</dbReference>
<proteinExistence type="predicted"/>